<dbReference type="GO" id="GO:0015141">
    <property type="term" value="F:succinate transmembrane transporter activity"/>
    <property type="evidence" value="ECO:0007669"/>
    <property type="project" value="UniProtKB-ARBA"/>
</dbReference>
<dbReference type="GO" id="GO:0005886">
    <property type="term" value="C:plasma membrane"/>
    <property type="evidence" value="ECO:0007669"/>
    <property type="project" value="TreeGrafter"/>
</dbReference>
<evidence type="ECO:0000256" key="8">
    <source>
        <dbReference type="ARBA" id="ARBA00031174"/>
    </source>
</evidence>
<feature type="transmembrane region" description="Helical" evidence="9">
    <location>
        <begin position="175"/>
        <end position="199"/>
    </location>
</feature>
<evidence type="ECO:0000256" key="2">
    <source>
        <dbReference type="ARBA" id="ARBA00006772"/>
    </source>
</evidence>
<comment type="similarity">
    <text evidence="2">Belongs to the SLC13A/DASS transporter (TC 2.A.47) family. NADC subfamily.</text>
</comment>
<protein>
    <recommendedName>
        <fullName evidence="3">Sodium-dependent dicarboxylate transporter SdcS</fullName>
    </recommendedName>
    <alternativeName>
        <fullName evidence="8">Na(+)/dicarboxylate symporter</fullName>
    </alternativeName>
</protein>
<sequence>VAGDDSSVYAVVASRLDEGTVAIIAAVLLFLLPISWAERRFTLNWNEAARIDWGTVILFGSGIVLGTLLSETGLAEVLGTGIAGTFGFTSLLLVSGISAIIAILISETTSNTASATIVVPIVIPIAQAAGLDPLIPALAAVFGASFGFMMPVSTPQNAVVYGSGMIPITKMVRSGIFFDVIGLILIVLLIPIMAGIFLAG</sequence>
<evidence type="ECO:0000256" key="9">
    <source>
        <dbReference type="SAM" id="Phobius"/>
    </source>
</evidence>
<keyword evidence="4" id="KW-0813">Transport</keyword>
<dbReference type="PANTHER" id="PTHR10283">
    <property type="entry name" value="SOLUTE CARRIER FAMILY 13 MEMBER"/>
    <property type="match status" value="1"/>
</dbReference>
<name>A0A6J4SNQ5_9ACTN</name>
<dbReference type="AlphaFoldDB" id="A0A6J4SNQ5"/>
<feature type="non-terminal residue" evidence="10">
    <location>
        <position position="1"/>
    </location>
</feature>
<keyword evidence="5 9" id="KW-0812">Transmembrane</keyword>
<dbReference type="InterPro" id="IPR001898">
    <property type="entry name" value="SLC13A/DASS"/>
</dbReference>
<comment type="subcellular location">
    <subcellularLocation>
        <location evidence="1">Membrane</location>
        <topology evidence="1">Multi-pass membrane protein</topology>
    </subcellularLocation>
</comment>
<feature type="transmembrane region" description="Helical" evidence="9">
    <location>
        <begin position="135"/>
        <end position="154"/>
    </location>
</feature>
<feature type="transmembrane region" description="Helical" evidence="9">
    <location>
        <begin position="20"/>
        <end position="37"/>
    </location>
</feature>
<evidence type="ECO:0000313" key="10">
    <source>
        <dbReference type="EMBL" id="CAA9498678.1"/>
    </source>
</evidence>
<feature type="transmembrane region" description="Helical" evidence="9">
    <location>
        <begin position="112"/>
        <end position="129"/>
    </location>
</feature>
<gene>
    <name evidence="10" type="ORF">AVDCRST_MAG12-2511</name>
</gene>
<evidence type="ECO:0000256" key="4">
    <source>
        <dbReference type="ARBA" id="ARBA00022448"/>
    </source>
</evidence>
<keyword evidence="7 9" id="KW-0472">Membrane</keyword>
<dbReference type="InterPro" id="IPR031312">
    <property type="entry name" value="Na/sul_symport_CS"/>
</dbReference>
<evidence type="ECO:0000256" key="3">
    <source>
        <dbReference type="ARBA" id="ARBA00020150"/>
    </source>
</evidence>
<accession>A0A6J4SNQ5</accession>
<evidence type="ECO:0000256" key="6">
    <source>
        <dbReference type="ARBA" id="ARBA00022989"/>
    </source>
</evidence>
<proteinExistence type="inferred from homology"/>
<dbReference type="EMBL" id="CADCVK010000366">
    <property type="protein sequence ID" value="CAA9498678.1"/>
    <property type="molecule type" value="Genomic_DNA"/>
</dbReference>
<evidence type="ECO:0000256" key="1">
    <source>
        <dbReference type="ARBA" id="ARBA00004141"/>
    </source>
</evidence>
<feature type="transmembrane region" description="Helical" evidence="9">
    <location>
        <begin position="49"/>
        <end position="69"/>
    </location>
</feature>
<dbReference type="PROSITE" id="PS01271">
    <property type="entry name" value="NA_SULFATE"/>
    <property type="match status" value="1"/>
</dbReference>
<evidence type="ECO:0000256" key="5">
    <source>
        <dbReference type="ARBA" id="ARBA00022692"/>
    </source>
</evidence>
<feature type="transmembrane region" description="Helical" evidence="9">
    <location>
        <begin position="81"/>
        <end position="105"/>
    </location>
</feature>
<reference evidence="10" key="1">
    <citation type="submission" date="2020-02" db="EMBL/GenBank/DDBJ databases">
        <authorList>
            <person name="Meier V. D."/>
        </authorList>
    </citation>
    <scope>NUCLEOTIDE SEQUENCE</scope>
    <source>
        <strain evidence="10">AVDCRST_MAG12</strain>
    </source>
</reference>
<dbReference type="PANTHER" id="PTHR10283:SF82">
    <property type="entry name" value="SOLUTE CARRIER FAMILY 13 MEMBER 2"/>
    <property type="match status" value="1"/>
</dbReference>
<keyword evidence="6 9" id="KW-1133">Transmembrane helix</keyword>
<organism evidence="10">
    <name type="scientific">uncultured Rubrobacteraceae bacterium</name>
    <dbReference type="NCBI Taxonomy" id="349277"/>
    <lineage>
        <taxon>Bacteria</taxon>
        <taxon>Bacillati</taxon>
        <taxon>Actinomycetota</taxon>
        <taxon>Rubrobacteria</taxon>
        <taxon>Rubrobacterales</taxon>
        <taxon>Rubrobacteraceae</taxon>
        <taxon>environmental samples</taxon>
    </lineage>
</organism>
<dbReference type="Pfam" id="PF00939">
    <property type="entry name" value="Na_sulph_symp"/>
    <property type="match status" value="1"/>
</dbReference>
<evidence type="ECO:0000256" key="7">
    <source>
        <dbReference type="ARBA" id="ARBA00023136"/>
    </source>
</evidence>